<comment type="caution">
    <text evidence="2">The sequence shown here is derived from an EMBL/GenBank/DDBJ whole genome shotgun (WGS) entry which is preliminary data.</text>
</comment>
<dbReference type="Proteomes" id="UP000823399">
    <property type="component" value="Unassembled WGS sequence"/>
</dbReference>
<dbReference type="GeneID" id="64694078"/>
<sequence>MNILRLAPPAPQNVMISYSLVMYSFEQMKKPKTKRSEETAIIKLYQDEPFDTLKAQILKCISESLKPKKLDYDDYKIMFTILRHQTVPLSLKKTAEYEHLVECAVRMKTPAMKLLIEALKDQTAVRASDTGDTSQSSGSDSDGQKRKKKKKKVAESCRKKLVKELPLNIELSAQIKLLQNRYTCNKPGCLTSGYCYILPDNNAHFTLSHRHLSVWAAALAAKPPITTLDKPPNHKEFDTLSSNLLSNSAPLIQRRLAERNTAQSTPDPSTLTVPTINFNLPNDIFSFLQPASAPLPTTPGRTNALVNSADMPVLPVSAWPGPDLSLANFCAVYDLSPDIHAKLTENGYTGTRTIRYIVVSELKEMGFKNGEIVAMKDAVAQWANGEM</sequence>
<keyword evidence="3" id="KW-1185">Reference proteome</keyword>
<feature type="compositionally biased region" description="Low complexity" evidence="1">
    <location>
        <begin position="128"/>
        <end position="141"/>
    </location>
</feature>
<evidence type="ECO:0000313" key="2">
    <source>
        <dbReference type="EMBL" id="KAG2094873.1"/>
    </source>
</evidence>
<reference evidence="2" key="1">
    <citation type="journal article" date="2020" name="New Phytol.">
        <title>Comparative genomics reveals dynamic genome evolution in host specialist ectomycorrhizal fungi.</title>
        <authorList>
            <person name="Lofgren L.A."/>
            <person name="Nguyen N.H."/>
            <person name="Vilgalys R."/>
            <person name="Ruytinx J."/>
            <person name="Liao H.L."/>
            <person name="Branco S."/>
            <person name="Kuo A."/>
            <person name="LaButti K."/>
            <person name="Lipzen A."/>
            <person name="Andreopoulos W."/>
            <person name="Pangilinan J."/>
            <person name="Riley R."/>
            <person name="Hundley H."/>
            <person name="Na H."/>
            <person name="Barry K."/>
            <person name="Grigoriev I.V."/>
            <person name="Stajich J.E."/>
            <person name="Kennedy P.G."/>
        </authorList>
    </citation>
    <scope>NUCLEOTIDE SEQUENCE</scope>
    <source>
        <strain evidence="2">FC423</strain>
    </source>
</reference>
<dbReference type="OrthoDB" id="3025659at2759"/>
<feature type="region of interest" description="Disordered" evidence="1">
    <location>
        <begin position="126"/>
        <end position="153"/>
    </location>
</feature>
<dbReference type="RefSeq" id="XP_041287686.1">
    <property type="nucleotide sequence ID" value="XM_041431819.1"/>
</dbReference>
<organism evidence="2 3">
    <name type="scientific">Suillus discolor</name>
    <dbReference type="NCBI Taxonomy" id="1912936"/>
    <lineage>
        <taxon>Eukaryota</taxon>
        <taxon>Fungi</taxon>
        <taxon>Dikarya</taxon>
        <taxon>Basidiomycota</taxon>
        <taxon>Agaricomycotina</taxon>
        <taxon>Agaricomycetes</taxon>
        <taxon>Agaricomycetidae</taxon>
        <taxon>Boletales</taxon>
        <taxon>Suillineae</taxon>
        <taxon>Suillaceae</taxon>
        <taxon>Suillus</taxon>
    </lineage>
</organism>
<protein>
    <submittedName>
        <fullName evidence="2">Uncharacterized protein</fullName>
    </submittedName>
</protein>
<gene>
    <name evidence="2" type="ORF">F5147DRAFT_584880</name>
</gene>
<dbReference type="EMBL" id="JABBWM010000077">
    <property type="protein sequence ID" value="KAG2094873.1"/>
    <property type="molecule type" value="Genomic_DNA"/>
</dbReference>
<evidence type="ECO:0000256" key="1">
    <source>
        <dbReference type="SAM" id="MobiDB-lite"/>
    </source>
</evidence>
<evidence type="ECO:0000313" key="3">
    <source>
        <dbReference type="Proteomes" id="UP000823399"/>
    </source>
</evidence>
<dbReference type="AlphaFoldDB" id="A0A9P7EXQ3"/>
<accession>A0A9P7EXQ3</accession>
<name>A0A9P7EXQ3_9AGAM</name>
<proteinExistence type="predicted"/>